<evidence type="ECO:0000313" key="1">
    <source>
        <dbReference type="EMBL" id="TGO15138.1"/>
    </source>
</evidence>
<proteinExistence type="predicted"/>
<reference evidence="1 2" key="1">
    <citation type="submission" date="2017-12" db="EMBL/GenBank/DDBJ databases">
        <title>Comparative genomics of Botrytis spp.</title>
        <authorList>
            <person name="Valero-Jimenez C.A."/>
            <person name="Tapia P."/>
            <person name="Veloso J."/>
            <person name="Silva-Moreno E."/>
            <person name="Staats M."/>
            <person name="Valdes J.H."/>
            <person name="Van Kan J.A.L."/>
        </authorList>
    </citation>
    <scope>NUCLEOTIDE SEQUENCE [LARGE SCALE GENOMIC DNA]</scope>
    <source>
        <strain evidence="1 2">Bt9001</strain>
    </source>
</reference>
<evidence type="ECO:0000313" key="2">
    <source>
        <dbReference type="Proteomes" id="UP000297777"/>
    </source>
</evidence>
<sequence>MHFDSVAQKEQQRNLMVRFRRILQSEPQPITCQLSWKYRPGNGLTAVRWKTGGYNLQAIVRLTALVRSLYRIEKVETEAIVPQYIRKHTKIQVPRLLGVGKIALAPFIVEEFVQGYLTSSPFMESRIELQSLQSLLTLNSAQSATTLMPYI</sequence>
<dbReference type="EMBL" id="PQXH01000044">
    <property type="protein sequence ID" value="TGO15138.1"/>
    <property type="molecule type" value="Genomic_DNA"/>
</dbReference>
<dbReference type="Proteomes" id="UP000297777">
    <property type="component" value="Unassembled WGS sequence"/>
</dbReference>
<dbReference type="AlphaFoldDB" id="A0A4Z1EVV8"/>
<name>A0A4Z1EVV8_9HELO</name>
<dbReference type="OrthoDB" id="5412996at2759"/>
<organism evidence="1 2">
    <name type="scientific">Botrytis tulipae</name>
    <dbReference type="NCBI Taxonomy" id="87230"/>
    <lineage>
        <taxon>Eukaryota</taxon>
        <taxon>Fungi</taxon>
        <taxon>Dikarya</taxon>
        <taxon>Ascomycota</taxon>
        <taxon>Pezizomycotina</taxon>
        <taxon>Leotiomycetes</taxon>
        <taxon>Helotiales</taxon>
        <taxon>Sclerotiniaceae</taxon>
        <taxon>Botrytis</taxon>
    </lineage>
</organism>
<keyword evidence="2" id="KW-1185">Reference proteome</keyword>
<accession>A0A4Z1EVV8</accession>
<gene>
    <name evidence="1" type="ORF">BTUL_0044g00770</name>
</gene>
<comment type="caution">
    <text evidence="1">The sequence shown here is derived from an EMBL/GenBank/DDBJ whole genome shotgun (WGS) entry which is preliminary data.</text>
</comment>
<protein>
    <submittedName>
        <fullName evidence="1">Uncharacterized protein</fullName>
    </submittedName>
</protein>